<accession>A0A5B8CDC3</accession>
<organism evidence="2 3">
    <name type="scientific">Sphingobium fuliginis ATCC 27551</name>
    <dbReference type="NCBI Taxonomy" id="1208342"/>
    <lineage>
        <taxon>Bacteria</taxon>
        <taxon>Pseudomonadati</taxon>
        <taxon>Pseudomonadota</taxon>
        <taxon>Alphaproteobacteria</taxon>
        <taxon>Sphingomonadales</taxon>
        <taxon>Sphingomonadaceae</taxon>
        <taxon>Sphingobium</taxon>
    </lineage>
</organism>
<dbReference type="InterPro" id="IPR010296">
    <property type="entry name" value="DUF899_thioredox"/>
</dbReference>
<proteinExistence type="predicted"/>
<reference evidence="2 3" key="1">
    <citation type="submission" date="2019-06" db="EMBL/GenBank/DDBJ databases">
        <title>Genome organization and adaptive potential of archetypical organophosphate degarding Sphingobium fuliginis ATCC 27551.</title>
        <authorList>
            <person name="Sarwar A."/>
            <person name="Parthasarathy S."/>
            <person name="Singh C."/>
            <person name="Siddavattam D."/>
        </authorList>
    </citation>
    <scope>NUCLEOTIDE SEQUENCE [LARGE SCALE GENOMIC DNA]</scope>
    <source>
        <strain evidence="2 3">ATCC 27551</strain>
    </source>
</reference>
<evidence type="ECO:0000313" key="3">
    <source>
        <dbReference type="Proteomes" id="UP000311469"/>
    </source>
</evidence>
<dbReference type="RefSeq" id="WP_140041842.1">
    <property type="nucleotide sequence ID" value="NZ_CP041016.1"/>
</dbReference>
<protein>
    <submittedName>
        <fullName evidence="2">DUF899 domain-containing protein</fullName>
    </submittedName>
</protein>
<dbReference type="Proteomes" id="UP000311469">
    <property type="component" value="Chromosome cSF1"/>
</dbReference>
<dbReference type="Pfam" id="PF05988">
    <property type="entry name" value="DUF899"/>
    <property type="match status" value="1"/>
</dbReference>
<dbReference type="EMBL" id="CP041016">
    <property type="protein sequence ID" value="QDC36855.1"/>
    <property type="molecule type" value="Genomic_DNA"/>
</dbReference>
<evidence type="ECO:0000313" key="2">
    <source>
        <dbReference type="EMBL" id="QDC36855.1"/>
    </source>
</evidence>
<name>A0A5B8CDC3_SPHSA</name>
<dbReference type="AlphaFoldDB" id="A0A5B8CDC3"/>
<sequence>MADGSALQPATVIAHKNRARQPNESVEYRKARETLLAEEIELNRHIARVAAQRRALPPGGEVKGDYQFLGEASSVKGANPIGFADLFGDKDTLFVYNWMYGPKRQRPCPMCTALLSSVNGNADHIRQRIAMAVVGLSSIERQVAFKVERGWKNLPLYADVNGRFSQDYHAIMDDGTDTAAINVFTRRDGTIRHFWGAELGFESADPGKDPTTEPDLMVLWNVLDLTPGGRGTDWYPSITY</sequence>
<evidence type="ECO:0000256" key="1">
    <source>
        <dbReference type="SAM" id="MobiDB-lite"/>
    </source>
</evidence>
<feature type="region of interest" description="Disordered" evidence="1">
    <location>
        <begin position="1"/>
        <end position="24"/>
    </location>
</feature>
<gene>
    <name evidence="2" type="ORF">FIL70_06065</name>
</gene>
<dbReference type="Gene3D" id="3.40.30.10">
    <property type="entry name" value="Glutaredoxin"/>
    <property type="match status" value="1"/>
</dbReference>
<dbReference type="KEGG" id="sufl:FIL70_06065"/>
<dbReference type="SUPFAM" id="SSF52833">
    <property type="entry name" value="Thioredoxin-like"/>
    <property type="match status" value="1"/>
</dbReference>
<dbReference type="InterPro" id="IPR036249">
    <property type="entry name" value="Thioredoxin-like_sf"/>
</dbReference>